<name>A0ABU5SBW1_9BACT</name>
<gene>
    <name evidence="3" type="ORF">VB776_23650</name>
</gene>
<dbReference type="RefSeq" id="WP_323699321.1">
    <property type="nucleotide sequence ID" value="NZ_JAYGIL010000050.1"/>
</dbReference>
<sequence>MLIKIILIILFIIFIFPSLLKWAFRGFVVSQINKAQQDFQQQQRTQHSSNHTNKREGQIDVDYVPTKKGKGTENFNGGEYIDYEEVK</sequence>
<comment type="caution">
    <text evidence="3">The sequence shown here is derived from an EMBL/GenBank/DDBJ whole genome shotgun (WGS) entry which is preliminary data.</text>
</comment>
<feature type="transmembrane region" description="Helical" evidence="2">
    <location>
        <begin position="6"/>
        <end position="24"/>
    </location>
</feature>
<organism evidence="3 4">
    <name type="scientific">Arcicella gelida</name>
    <dbReference type="NCBI Taxonomy" id="2984195"/>
    <lineage>
        <taxon>Bacteria</taxon>
        <taxon>Pseudomonadati</taxon>
        <taxon>Bacteroidota</taxon>
        <taxon>Cytophagia</taxon>
        <taxon>Cytophagales</taxon>
        <taxon>Flectobacillaceae</taxon>
        <taxon>Arcicella</taxon>
    </lineage>
</organism>
<feature type="compositionally biased region" description="Low complexity" evidence="1">
    <location>
        <begin position="39"/>
        <end position="48"/>
    </location>
</feature>
<accession>A0ABU5SBW1</accession>
<dbReference type="Proteomes" id="UP001303899">
    <property type="component" value="Unassembled WGS sequence"/>
</dbReference>
<keyword evidence="2" id="KW-0472">Membrane</keyword>
<protein>
    <submittedName>
        <fullName evidence="3">DUF4834 family protein</fullName>
    </submittedName>
</protein>
<keyword evidence="2" id="KW-0812">Transmembrane</keyword>
<feature type="region of interest" description="Disordered" evidence="1">
    <location>
        <begin position="39"/>
        <end position="70"/>
    </location>
</feature>
<dbReference type="EMBL" id="JAYGIL010000050">
    <property type="protein sequence ID" value="MEA5405954.1"/>
    <property type="molecule type" value="Genomic_DNA"/>
</dbReference>
<keyword evidence="2" id="KW-1133">Transmembrane helix</keyword>
<evidence type="ECO:0000256" key="2">
    <source>
        <dbReference type="SAM" id="Phobius"/>
    </source>
</evidence>
<keyword evidence="4" id="KW-1185">Reference proteome</keyword>
<reference evidence="3 4" key="1">
    <citation type="submission" date="2023-12" db="EMBL/GenBank/DDBJ databases">
        <title>Novel species of the genus Arcicella isolated from rivers.</title>
        <authorList>
            <person name="Lu H."/>
        </authorList>
    </citation>
    <scope>NUCLEOTIDE SEQUENCE [LARGE SCALE GENOMIC DNA]</scope>
    <source>
        <strain evidence="3 4">DC2W</strain>
    </source>
</reference>
<evidence type="ECO:0000256" key="1">
    <source>
        <dbReference type="SAM" id="MobiDB-lite"/>
    </source>
</evidence>
<proteinExistence type="predicted"/>
<dbReference type="Pfam" id="PF16118">
    <property type="entry name" value="DUF4834"/>
    <property type="match status" value="1"/>
</dbReference>
<evidence type="ECO:0000313" key="3">
    <source>
        <dbReference type="EMBL" id="MEA5405954.1"/>
    </source>
</evidence>
<dbReference type="InterPro" id="IPR032272">
    <property type="entry name" value="DUF4834"/>
</dbReference>
<evidence type="ECO:0000313" key="4">
    <source>
        <dbReference type="Proteomes" id="UP001303899"/>
    </source>
</evidence>